<evidence type="ECO:0000256" key="1">
    <source>
        <dbReference type="SAM" id="MobiDB-lite"/>
    </source>
</evidence>
<sequence length="300" mass="33981">MARKSGRLGQRREPMLQGSAAAGKTKEQVKRGKAEKTGETSESNQLSLTSSAGDSAFYTSNKLAERKWASWSRHSDSSPFPDFIHPNPDECRVAHRLLNDIHGDTVEKNFAQGDEPVEDGRYTSVMDALVVAALSQATSWRNAKRAMNSMKQVYGSTFAYKSIVEGGMDKLVDAVRPGGMQNRKSKILMKLLHDVRARHGAWDLQFLFNKTDDEVFKEVVSYWGLGRKCAHCLMSICLKRDRFAVDTHIYRLSGLWDWRPRDAIVEKVQAHLDQRIPSDIKFALHYEMIVHGRECKDYAS</sequence>
<dbReference type="InterPro" id="IPR003265">
    <property type="entry name" value="HhH-GPD_domain"/>
</dbReference>
<dbReference type="PANTHER" id="PTHR47203">
    <property type="match status" value="1"/>
</dbReference>
<feature type="region of interest" description="Disordered" evidence="1">
    <location>
        <begin position="1"/>
        <end position="50"/>
    </location>
</feature>
<gene>
    <name evidence="3" type="ORF">CLO192961_LOCUS328601</name>
</gene>
<keyword evidence="4" id="KW-1185">Reference proteome</keyword>
<dbReference type="Gene3D" id="1.10.1670.10">
    <property type="entry name" value="Helix-hairpin-Helix base-excision DNA repair enzymes (C-terminal)"/>
    <property type="match status" value="1"/>
</dbReference>
<evidence type="ECO:0000259" key="2">
    <source>
        <dbReference type="SMART" id="SM00478"/>
    </source>
</evidence>
<feature type="compositionally biased region" description="Basic and acidic residues" evidence="1">
    <location>
        <begin position="24"/>
        <end position="39"/>
    </location>
</feature>
<dbReference type="Proteomes" id="UP000766486">
    <property type="component" value="Unassembled WGS sequence"/>
</dbReference>
<feature type="domain" description="HhH-GPD" evidence="2">
    <location>
        <begin position="134"/>
        <end position="294"/>
    </location>
</feature>
<dbReference type="Pfam" id="PF00730">
    <property type="entry name" value="HhH-GPD"/>
    <property type="match status" value="1"/>
</dbReference>
<reference evidence="3 4" key="1">
    <citation type="submission" date="2019-06" db="EMBL/GenBank/DDBJ databases">
        <authorList>
            <person name="Broberg M."/>
        </authorList>
    </citation>
    <scope>NUCLEOTIDE SEQUENCE [LARGE SCALE GENOMIC DNA]</scope>
</reference>
<comment type="caution">
    <text evidence="3">The sequence shown here is derived from an EMBL/GenBank/DDBJ whole genome shotgun (WGS) entry which is preliminary data.</text>
</comment>
<dbReference type="CDD" id="cd00056">
    <property type="entry name" value="ENDO3c"/>
    <property type="match status" value="1"/>
</dbReference>
<dbReference type="InterPro" id="IPR011257">
    <property type="entry name" value="DNA_glycosylase"/>
</dbReference>
<dbReference type="PANTHER" id="PTHR47203:SF1">
    <property type="entry name" value="HYPOTHETICAL BASE EXCISION DNA REPAIR PROTEIN (EUROFUNG)"/>
    <property type="match status" value="1"/>
</dbReference>
<dbReference type="EMBL" id="CABFNS010000851">
    <property type="protein sequence ID" value="VUC32358.1"/>
    <property type="molecule type" value="Genomic_DNA"/>
</dbReference>
<feature type="compositionally biased region" description="Polar residues" evidence="1">
    <location>
        <begin position="40"/>
        <end position="50"/>
    </location>
</feature>
<dbReference type="SUPFAM" id="SSF48150">
    <property type="entry name" value="DNA-glycosylase"/>
    <property type="match status" value="1"/>
</dbReference>
<protein>
    <recommendedName>
        <fullName evidence="2">HhH-GPD domain-containing protein</fullName>
    </recommendedName>
</protein>
<proteinExistence type="predicted"/>
<evidence type="ECO:0000313" key="4">
    <source>
        <dbReference type="Proteomes" id="UP000766486"/>
    </source>
</evidence>
<name>A0ABY6UQT7_BIOOC</name>
<dbReference type="SMART" id="SM00478">
    <property type="entry name" value="ENDO3c"/>
    <property type="match status" value="1"/>
</dbReference>
<organism evidence="3 4">
    <name type="scientific">Bionectria ochroleuca</name>
    <name type="common">Gliocladium roseum</name>
    <dbReference type="NCBI Taxonomy" id="29856"/>
    <lineage>
        <taxon>Eukaryota</taxon>
        <taxon>Fungi</taxon>
        <taxon>Dikarya</taxon>
        <taxon>Ascomycota</taxon>
        <taxon>Pezizomycotina</taxon>
        <taxon>Sordariomycetes</taxon>
        <taxon>Hypocreomycetidae</taxon>
        <taxon>Hypocreales</taxon>
        <taxon>Bionectriaceae</taxon>
        <taxon>Clonostachys</taxon>
    </lineage>
</organism>
<evidence type="ECO:0000313" key="3">
    <source>
        <dbReference type="EMBL" id="VUC32358.1"/>
    </source>
</evidence>
<dbReference type="InterPro" id="IPR023170">
    <property type="entry name" value="HhH_base_excis_C"/>
</dbReference>
<dbReference type="Gene3D" id="1.10.340.30">
    <property type="entry name" value="Hypothetical protein, domain 2"/>
    <property type="match status" value="1"/>
</dbReference>
<accession>A0ABY6UQT7</accession>